<reference evidence="2 3" key="1">
    <citation type="submission" date="2018-06" db="EMBL/GenBank/DDBJ databases">
        <title>Streptomyces reniochalinae sp. nov. and Streptomyces diacarnus sp. nov. from marine sponges.</title>
        <authorList>
            <person name="Li L."/>
        </authorList>
    </citation>
    <scope>NUCLEOTIDE SEQUENCE [LARGE SCALE GENOMIC DNA]</scope>
    <source>
        <strain evidence="2 3">LHW50302</strain>
    </source>
</reference>
<accession>A0A367ECG8</accession>
<comment type="caution">
    <text evidence="2">The sequence shown here is derived from an EMBL/GenBank/DDBJ whole genome shotgun (WGS) entry which is preliminary data.</text>
</comment>
<evidence type="ECO:0000313" key="3">
    <source>
        <dbReference type="Proteomes" id="UP000253507"/>
    </source>
</evidence>
<feature type="region of interest" description="Disordered" evidence="1">
    <location>
        <begin position="80"/>
        <end position="113"/>
    </location>
</feature>
<dbReference type="Proteomes" id="UP000253507">
    <property type="component" value="Unassembled WGS sequence"/>
</dbReference>
<feature type="region of interest" description="Disordered" evidence="1">
    <location>
        <begin position="1"/>
        <end position="44"/>
    </location>
</feature>
<protein>
    <submittedName>
        <fullName evidence="2">Uncharacterized protein</fullName>
    </submittedName>
</protein>
<keyword evidence="3" id="KW-1185">Reference proteome</keyword>
<evidence type="ECO:0000313" key="2">
    <source>
        <dbReference type="EMBL" id="RCG15037.1"/>
    </source>
</evidence>
<organism evidence="2 3">
    <name type="scientific">Streptomyces reniochalinae</name>
    <dbReference type="NCBI Taxonomy" id="2250578"/>
    <lineage>
        <taxon>Bacteria</taxon>
        <taxon>Bacillati</taxon>
        <taxon>Actinomycetota</taxon>
        <taxon>Actinomycetes</taxon>
        <taxon>Kitasatosporales</taxon>
        <taxon>Streptomycetaceae</taxon>
        <taxon>Streptomyces</taxon>
    </lineage>
</organism>
<gene>
    <name evidence="2" type="ORF">DQ392_28780</name>
</gene>
<dbReference type="AlphaFoldDB" id="A0A367ECG8"/>
<proteinExistence type="predicted"/>
<dbReference type="EMBL" id="QOIM01000042">
    <property type="protein sequence ID" value="RCG15037.1"/>
    <property type="molecule type" value="Genomic_DNA"/>
</dbReference>
<sequence>MGSLRRARLSTARPPRNAATSTLRDGEASAPRGGEAVAASAVTARRSRTLVPEGDLVALEADGSAVPPRGARRAVRLAARTGPAGATTAAGESFRTASADAPPGSAALPGAAP</sequence>
<evidence type="ECO:0000256" key="1">
    <source>
        <dbReference type="SAM" id="MobiDB-lite"/>
    </source>
</evidence>
<name>A0A367ECG8_9ACTN</name>